<gene>
    <name evidence="1" type="ORF">BDM02DRAFT_3063173</name>
</gene>
<comment type="caution">
    <text evidence="1">The sequence shown here is derived from an EMBL/GenBank/DDBJ whole genome shotgun (WGS) entry which is preliminary data.</text>
</comment>
<feature type="non-terminal residue" evidence="1">
    <location>
        <position position="1"/>
    </location>
</feature>
<dbReference type="EMBL" id="MU118077">
    <property type="protein sequence ID" value="KAF9645823.1"/>
    <property type="molecule type" value="Genomic_DNA"/>
</dbReference>
<dbReference type="Proteomes" id="UP000886501">
    <property type="component" value="Unassembled WGS sequence"/>
</dbReference>
<name>A0ACB6Z894_THEGA</name>
<accession>A0ACB6Z894</accession>
<protein>
    <submittedName>
        <fullName evidence="1">Uncharacterized protein</fullName>
    </submittedName>
</protein>
<feature type="non-terminal residue" evidence="1">
    <location>
        <position position="105"/>
    </location>
</feature>
<organism evidence="1 2">
    <name type="scientific">Thelephora ganbajun</name>
    <name type="common">Ganba fungus</name>
    <dbReference type="NCBI Taxonomy" id="370292"/>
    <lineage>
        <taxon>Eukaryota</taxon>
        <taxon>Fungi</taxon>
        <taxon>Dikarya</taxon>
        <taxon>Basidiomycota</taxon>
        <taxon>Agaricomycotina</taxon>
        <taxon>Agaricomycetes</taxon>
        <taxon>Thelephorales</taxon>
        <taxon>Thelephoraceae</taxon>
        <taxon>Thelephora</taxon>
    </lineage>
</organism>
<sequence>WFKYVTVAEQLDRQMMKKWKTNMGNLLIFAALFTAIVTAFTIDAMSVLDENASTKLLRILVEQSTGGRIPQPDPPPSIMTVNILWLLSITSSLAATTWAILSLEW</sequence>
<reference evidence="1" key="2">
    <citation type="journal article" date="2020" name="Nat. Commun.">
        <title>Large-scale genome sequencing of mycorrhizal fungi provides insights into the early evolution of symbiotic traits.</title>
        <authorList>
            <person name="Miyauchi S."/>
            <person name="Kiss E."/>
            <person name="Kuo A."/>
            <person name="Drula E."/>
            <person name="Kohler A."/>
            <person name="Sanchez-Garcia M."/>
            <person name="Morin E."/>
            <person name="Andreopoulos B."/>
            <person name="Barry K.W."/>
            <person name="Bonito G."/>
            <person name="Buee M."/>
            <person name="Carver A."/>
            <person name="Chen C."/>
            <person name="Cichocki N."/>
            <person name="Clum A."/>
            <person name="Culley D."/>
            <person name="Crous P.W."/>
            <person name="Fauchery L."/>
            <person name="Girlanda M."/>
            <person name="Hayes R.D."/>
            <person name="Keri Z."/>
            <person name="LaButti K."/>
            <person name="Lipzen A."/>
            <person name="Lombard V."/>
            <person name="Magnuson J."/>
            <person name="Maillard F."/>
            <person name="Murat C."/>
            <person name="Nolan M."/>
            <person name="Ohm R.A."/>
            <person name="Pangilinan J."/>
            <person name="Pereira M.F."/>
            <person name="Perotto S."/>
            <person name="Peter M."/>
            <person name="Pfister S."/>
            <person name="Riley R."/>
            <person name="Sitrit Y."/>
            <person name="Stielow J.B."/>
            <person name="Szollosi G."/>
            <person name="Zifcakova L."/>
            <person name="Stursova M."/>
            <person name="Spatafora J.W."/>
            <person name="Tedersoo L."/>
            <person name="Vaario L.M."/>
            <person name="Yamada A."/>
            <person name="Yan M."/>
            <person name="Wang P."/>
            <person name="Xu J."/>
            <person name="Bruns T."/>
            <person name="Baldrian P."/>
            <person name="Vilgalys R."/>
            <person name="Dunand C."/>
            <person name="Henrissat B."/>
            <person name="Grigoriev I.V."/>
            <person name="Hibbett D."/>
            <person name="Nagy L.G."/>
            <person name="Martin F.M."/>
        </authorList>
    </citation>
    <scope>NUCLEOTIDE SEQUENCE</scope>
    <source>
        <strain evidence="1">P2</strain>
    </source>
</reference>
<evidence type="ECO:0000313" key="1">
    <source>
        <dbReference type="EMBL" id="KAF9645823.1"/>
    </source>
</evidence>
<evidence type="ECO:0000313" key="2">
    <source>
        <dbReference type="Proteomes" id="UP000886501"/>
    </source>
</evidence>
<keyword evidence="2" id="KW-1185">Reference proteome</keyword>
<reference evidence="1" key="1">
    <citation type="submission" date="2019-10" db="EMBL/GenBank/DDBJ databases">
        <authorList>
            <consortium name="DOE Joint Genome Institute"/>
            <person name="Kuo A."/>
            <person name="Miyauchi S."/>
            <person name="Kiss E."/>
            <person name="Drula E."/>
            <person name="Kohler A."/>
            <person name="Sanchez-Garcia M."/>
            <person name="Andreopoulos B."/>
            <person name="Barry K.W."/>
            <person name="Bonito G."/>
            <person name="Buee M."/>
            <person name="Carver A."/>
            <person name="Chen C."/>
            <person name="Cichocki N."/>
            <person name="Clum A."/>
            <person name="Culley D."/>
            <person name="Crous P.W."/>
            <person name="Fauchery L."/>
            <person name="Girlanda M."/>
            <person name="Hayes R."/>
            <person name="Keri Z."/>
            <person name="Labutti K."/>
            <person name="Lipzen A."/>
            <person name="Lombard V."/>
            <person name="Magnuson J."/>
            <person name="Maillard F."/>
            <person name="Morin E."/>
            <person name="Murat C."/>
            <person name="Nolan M."/>
            <person name="Ohm R."/>
            <person name="Pangilinan J."/>
            <person name="Pereira M."/>
            <person name="Perotto S."/>
            <person name="Peter M."/>
            <person name="Riley R."/>
            <person name="Sitrit Y."/>
            <person name="Stielow B."/>
            <person name="Szollosi G."/>
            <person name="Zifcakova L."/>
            <person name="Stursova M."/>
            <person name="Spatafora J.W."/>
            <person name="Tedersoo L."/>
            <person name="Vaario L.-M."/>
            <person name="Yamada A."/>
            <person name="Yan M."/>
            <person name="Wang P."/>
            <person name="Xu J."/>
            <person name="Bruns T."/>
            <person name="Baldrian P."/>
            <person name="Vilgalys R."/>
            <person name="Henrissat B."/>
            <person name="Grigoriev I.V."/>
            <person name="Hibbett D."/>
            <person name="Nagy L.G."/>
            <person name="Martin F.M."/>
        </authorList>
    </citation>
    <scope>NUCLEOTIDE SEQUENCE</scope>
    <source>
        <strain evidence="1">P2</strain>
    </source>
</reference>
<proteinExistence type="predicted"/>